<dbReference type="InterPro" id="IPR003004">
    <property type="entry name" value="GspF/PilC"/>
</dbReference>
<evidence type="ECO:0000256" key="4">
    <source>
        <dbReference type="ARBA" id="ARBA00022692"/>
    </source>
</evidence>
<sequence>MINIRSYENITLISENLSKLYKDGINIVLAFELMLDLPLKKRYKESLLCIKKEIEKGNSIWQSFNKFKELYPEFFINMIKIAEKTGKLSEVLNGLSKYYKSKYEYRKGTIISCIYPSLIFIFLILFSLMILYFIIPSFKELLEGKTELNLFIKGIINFSNFLNENKILGLLSIINFFIVFPIVFFALKWNEIKTLLFKKIKRLNFREEYEIVLILNLFIESGVNLVKGIDFYINSKEIKNKEELIKIKKSIMSGKTISESLEELDKIGRYSLAMIKIGEESGSLDIRLNAVVKNLEEKNEQLVKWISSLVQPILICTLGLMLILFIGTFFIPVMDSIYGVTK</sequence>
<comment type="subcellular location">
    <subcellularLocation>
        <location evidence="1">Cell membrane</location>
        <topology evidence="1">Multi-pass membrane protein</topology>
    </subcellularLocation>
</comment>
<evidence type="ECO:0000259" key="8">
    <source>
        <dbReference type="Pfam" id="PF00482"/>
    </source>
</evidence>
<dbReference type="InterPro" id="IPR018076">
    <property type="entry name" value="T2SS_GspF_dom"/>
</dbReference>
<evidence type="ECO:0000256" key="2">
    <source>
        <dbReference type="ARBA" id="ARBA00005745"/>
    </source>
</evidence>
<dbReference type="EMBL" id="LTAY01000037">
    <property type="protein sequence ID" value="OPX47938.1"/>
    <property type="molecule type" value="Genomic_DNA"/>
</dbReference>
<feature type="domain" description="Type II secretion system protein GspF" evidence="8">
    <location>
        <begin position="215"/>
        <end position="332"/>
    </location>
</feature>
<evidence type="ECO:0000256" key="3">
    <source>
        <dbReference type="ARBA" id="ARBA00022475"/>
    </source>
</evidence>
<name>A0A1V4SX67_9CLOT</name>
<dbReference type="AlphaFoldDB" id="A0A1V4SX67"/>
<keyword evidence="6 7" id="KW-0472">Membrane</keyword>
<protein>
    <submittedName>
        <fullName evidence="9">Type II secretion system protein F</fullName>
    </submittedName>
</protein>
<evidence type="ECO:0000256" key="6">
    <source>
        <dbReference type="ARBA" id="ARBA00023136"/>
    </source>
</evidence>
<dbReference type="RefSeq" id="WP_080022704.1">
    <property type="nucleotide sequence ID" value="NZ_LTAY01000037.1"/>
</dbReference>
<evidence type="ECO:0000313" key="9">
    <source>
        <dbReference type="EMBL" id="OPX47938.1"/>
    </source>
</evidence>
<keyword evidence="5 7" id="KW-1133">Transmembrane helix</keyword>
<evidence type="ECO:0000313" key="10">
    <source>
        <dbReference type="Proteomes" id="UP000191448"/>
    </source>
</evidence>
<evidence type="ECO:0000256" key="7">
    <source>
        <dbReference type="SAM" id="Phobius"/>
    </source>
</evidence>
<keyword evidence="4 7" id="KW-0812">Transmembrane</keyword>
<dbReference type="GO" id="GO:0005886">
    <property type="term" value="C:plasma membrane"/>
    <property type="evidence" value="ECO:0007669"/>
    <property type="project" value="UniProtKB-SubCell"/>
</dbReference>
<feature type="transmembrane region" description="Helical" evidence="7">
    <location>
        <begin position="110"/>
        <end position="135"/>
    </location>
</feature>
<evidence type="ECO:0000256" key="1">
    <source>
        <dbReference type="ARBA" id="ARBA00004651"/>
    </source>
</evidence>
<keyword evidence="3" id="KW-1003">Cell membrane</keyword>
<dbReference type="Proteomes" id="UP000191448">
    <property type="component" value="Unassembled WGS sequence"/>
</dbReference>
<dbReference type="OrthoDB" id="9805682at2"/>
<reference evidence="9 10" key="1">
    <citation type="submission" date="2016-02" db="EMBL/GenBank/DDBJ databases">
        <title>Genome sequence of Clostridium thermobutyricum DSM 4928.</title>
        <authorList>
            <person name="Poehlein A."/>
            <person name="Daniel R."/>
        </authorList>
    </citation>
    <scope>NUCLEOTIDE SEQUENCE [LARGE SCALE GENOMIC DNA]</scope>
    <source>
        <strain evidence="9 10">DSM 4928</strain>
    </source>
</reference>
<dbReference type="InterPro" id="IPR042094">
    <property type="entry name" value="T2SS_GspF_sf"/>
</dbReference>
<gene>
    <name evidence="9" type="primary">epsF_3</name>
    <name evidence="9" type="ORF">CLTHE_15090</name>
</gene>
<evidence type="ECO:0000256" key="5">
    <source>
        <dbReference type="ARBA" id="ARBA00022989"/>
    </source>
</evidence>
<organism evidence="9 10">
    <name type="scientific">Clostridium thermobutyricum DSM 4928</name>
    <dbReference type="NCBI Taxonomy" id="1121339"/>
    <lineage>
        <taxon>Bacteria</taxon>
        <taxon>Bacillati</taxon>
        <taxon>Bacillota</taxon>
        <taxon>Clostridia</taxon>
        <taxon>Eubacteriales</taxon>
        <taxon>Clostridiaceae</taxon>
        <taxon>Clostridium</taxon>
    </lineage>
</organism>
<dbReference type="PANTHER" id="PTHR30012">
    <property type="entry name" value="GENERAL SECRETION PATHWAY PROTEIN"/>
    <property type="match status" value="1"/>
</dbReference>
<feature type="domain" description="Type II secretion system protein GspF" evidence="8">
    <location>
        <begin position="15"/>
        <end position="136"/>
    </location>
</feature>
<comment type="caution">
    <text evidence="9">The sequence shown here is derived from an EMBL/GenBank/DDBJ whole genome shotgun (WGS) entry which is preliminary data.</text>
</comment>
<comment type="similarity">
    <text evidence="2">Belongs to the GSP F family.</text>
</comment>
<proteinExistence type="inferred from homology"/>
<accession>A0A1V4SX67</accession>
<dbReference type="Pfam" id="PF00482">
    <property type="entry name" value="T2SSF"/>
    <property type="match status" value="2"/>
</dbReference>
<dbReference type="Gene3D" id="1.20.81.30">
    <property type="entry name" value="Type II secretion system (T2SS), domain F"/>
    <property type="match status" value="2"/>
</dbReference>
<dbReference type="PANTHER" id="PTHR30012:SF0">
    <property type="entry name" value="TYPE II SECRETION SYSTEM PROTEIN F-RELATED"/>
    <property type="match status" value="1"/>
</dbReference>
<feature type="transmembrane region" description="Helical" evidence="7">
    <location>
        <begin position="309"/>
        <end position="333"/>
    </location>
</feature>
<feature type="transmembrane region" description="Helical" evidence="7">
    <location>
        <begin position="167"/>
        <end position="187"/>
    </location>
</feature>